<evidence type="ECO:0000313" key="1">
    <source>
        <dbReference type="EMBL" id="RHN39986.1"/>
    </source>
</evidence>
<organism evidence="1">
    <name type="scientific">Medicago truncatula</name>
    <name type="common">Barrel medic</name>
    <name type="synonym">Medicago tribuloides</name>
    <dbReference type="NCBI Taxonomy" id="3880"/>
    <lineage>
        <taxon>Eukaryota</taxon>
        <taxon>Viridiplantae</taxon>
        <taxon>Streptophyta</taxon>
        <taxon>Embryophyta</taxon>
        <taxon>Tracheophyta</taxon>
        <taxon>Spermatophyta</taxon>
        <taxon>Magnoliopsida</taxon>
        <taxon>eudicotyledons</taxon>
        <taxon>Gunneridae</taxon>
        <taxon>Pentapetalae</taxon>
        <taxon>rosids</taxon>
        <taxon>fabids</taxon>
        <taxon>Fabales</taxon>
        <taxon>Fabaceae</taxon>
        <taxon>Papilionoideae</taxon>
        <taxon>50 kb inversion clade</taxon>
        <taxon>NPAAA clade</taxon>
        <taxon>Hologalegina</taxon>
        <taxon>IRL clade</taxon>
        <taxon>Trifolieae</taxon>
        <taxon>Medicago</taxon>
    </lineage>
</organism>
<dbReference type="Gramene" id="rna46073">
    <property type="protein sequence ID" value="RHN39986.1"/>
    <property type="gene ID" value="gene46073"/>
</dbReference>
<dbReference type="Proteomes" id="UP000265566">
    <property type="component" value="Chromosome 8"/>
</dbReference>
<comment type="caution">
    <text evidence="1">The sequence shown here is derived from an EMBL/GenBank/DDBJ whole genome shotgun (WGS) entry which is preliminary data.</text>
</comment>
<accession>A0A396GF80</accession>
<reference evidence="1" key="1">
    <citation type="journal article" date="2018" name="Nat. Plants">
        <title>Whole-genome landscape of Medicago truncatula symbiotic genes.</title>
        <authorList>
            <person name="Pecrix Y."/>
            <person name="Gamas P."/>
            <person name="Carrere S."/>
        </authorList>
    </citation>
    <scope>NUCLEOTIDE SEQUENCE</scope>
    <source>
        <tissue evidence="1">Leaves</tissue>
    </source>
</reference>
<gene>
    <name evidence="1" type="ORF">MtrunA17_Chr8g0349841</name>
</gene>
<name>A0A396GF80_MEDTR</name>
<sequence length="73" mass="8613">MRGLMLYLFVSSTPCMEENQRDIGEVSTHKFKSLRSFQDVGMLLDLVNAIESFLLKINNFPYRMILGKHRWFV</sequence>
<dbReference type="EMBL" id="PSQE01000008">
    <property type="protein sequence ID" value="RHN39986.1"/>
    <property type="molecule type" value="Genomic_DNA"/>
</dbReference>
<dbReference type="AlphaFoldDB" id="A0A396GF80"/>
<protein>
    <submittedName>
        <fullName evidence="1">Uncharacterized protein</fullName>
    </submittedName>
</protein>
<proteinExistence type="predicted"/>